<comment type="caution">
    <text evidence="8">The sequence shown here is derived from an EMBL/GenBank/DDBJ whole genome shotgun (WGS) entry which is preliminary data.</text>
</comment>
<evidence type="ECO:0000313" key="9">
    <source>
        <dbReference type="Proteomes" id="UP000553193"/>
    </source>
</evidence>
<feature type="transmembrane region" description="Helical" evidence="6">
    <location>
        <begin position="173"/>
        <end position="192"/>
    </location>
</feature>
<evidence type="ECO:0000256" key="6">
    <source>
        <dbReference type="SAM" id="Phobius"/>
    </source>
</evidence>
<evidence type="ECO:0000256" key="4">
    <source>
        <dbReference type="ARBA" id="ARBA00022989"/>
    </source>
</evidence>
<evidence type="ECO:0000256" key="3">
    <source>
        <dbReference type="ARBA" id="ARBA00022692"/>
    </source>
</evidence>
<dbReference type="RefSeq" id="WP_184383220.1">
    <property type="nucleotide sequence ID" value="NZ_JACIDJ010000002.1"/>
</dbReference>
<dbReference type="EMBL" id="JACIDJ010000002">
    <property type="protein sequence ID" value="MBB3898130.1"/>
    <property type="molecule type" value="Genomic_DNA"/>
</dbReference>
<comment type="similarity">
    <text evidence="2">Belongs to the PucC family.</text>
</comment>
<comment type="subcellular location">
    <subcellularLocation>
        <location evidence="1">Membrane</location>
        <topology evidence="1">Multi-pass membrane protein</topology>
    </subcellularLocation>
</comment>
<dbReference type="CDD" id="cd06176">
    <property type="entry name" value="MFS_BCD_PucC-like"/>
    <property type="match status" value="1"/>
</dbReference>
<reference evidence="8 9" key="1">
    <citation type="submission" date="2020-08" db="EMBL/GenBank/DDBJ databases">
        <title>Genomic Encyclopedia of Type Strains, Phase IV (KMG-IV): sequencing the most valuable type-strain genomes for metagenomic binning, comparative biology and taxonomic classification.</title>
        <authorList>
            <person name="Goeker M."/>
        </authorList>
    </citation>
    <scope>NUCLEOTIDE SEQUENCE [LARGE SCALE GENOMIC DNA]</scope>
    <source>
        <strain evidence="8 9">DSM 19979</strain>
    </source>
</reference>
<evidence type="ECO:0000256" key="5">
    <source>
        <dbReference type="ARBA" id="ARBA00023136"/>
    </source>
</evidence>
<dbReference type="InterPro" id="IPR020846">
    <property type="entry name" value="MFS_dom"/>
</dbReference>
<dbReference type="InterPro" id="IPR036259">
    <property type="entry name" value="MFS_trans_sf"/>
</dbReference>
<feature type="transmembrane region" description="Helical" evidence="6">
    <location>
        <begin position="36"/>
        <end position="55"/>
    </location>
</feature>
<feature type="transmembrane region" description="Helical" evidence="6">
    <location>
        <begin position="232"/>
        <end position="254"/>
    </location>
</feature>
<feature type="domain" description="Major facilitator superfamily (MFS) profile" evidence="7">
    <location>
        <begin position="1"/>
        <end position="424"/>
    </location>
</feature>
<dbReference type="InterPro" id="IPR026036">
    <property type="entry name" value="PucC"/>
</dbReference>
<feature type="transmembrane region" description="Helical" evidence="6">
    <location>
        <begin position="396"/>
        <end position="417"/>
    </location>
</feature>
<name>A0A840ACR5_9PROT</name>
<protein>
    <submittedName>
        <fullName evidence="8">BCD family chlorophyll transporter-like MFS transporter</fullName>
    </submittedName>
</protein>
<dbReference type="PANTHER" id="PTHR23538:SF1">
    <property type="entry name" value="44.5 KD BACTERIOCHLOROPHYLL SYNTHASE SUBUNIT"/>
    <property type="match status" value="1"/>
</dbReference>
<dbReference type="InterPro" id="IPR004896">
    <property type="entry name" value="PucC-rel"/>
</dbReference>
<feature type="transmembrane region" description="Helical" evidence="6">
    <location>
        <begin position="101"/>
        <end position="130"/>
    </location>
</feature>
<dbReference type="GO" id="GO:0016020">
    <property type="term" value="C:membrane"/>
    <property type="evidence" value="ECO:0007669"/>
    <property type="project" value="UniProtKB-SubCell"/>
</dbReference>
<keyword evidence="4 6" id="KW-1133">Transmembrane helix</keyword>
<sequence length="437" mass="44118">MSGLSWTSIIRLGLVQTALGAIIIMTTTTLNRVMVVELALPATLPGLLVGIHHGVQMLRPRLGYGSDMGRRRTPWIIGGMAVLGAGGAVAALGVALMGSFFVLGVVVAALGFFLVGLGSGAAGTSLLALVAAKVAPQRRAPAATILWVMMIAGFAVTATTAGRFLDPFSPERLVAVTAVISLIAVCIATLAVRGVENSVAAPPAPHAAAMGPKPSFRAVLGEVWSDATARRFTIFVFVSMLAYNLSDLIIEPFAGQVFGMTIGQSTTLAGLQNAGTLAGMIVMAIFGSGVLGARLASLRGWMVGGCIGSGAMLVVLSATPEMAAPPLTLIYMGLGFATGAFAAAAIASMMQLAGAGRAGTRMGLWGAAQAIAFAIGGFAGAVLADIARAGLGSAAAGYGAVFLFQSALFLVAAVLAARLTVAPRPLFPIPPLKEAVT</sequence>
<feature type="transmembrane region" description="Helical" evidence="6">
    <location>
        <begin position="300"/>
        <end position="318"/>
    </location>
</feature>
<evidence type="ECO:0000313" key="8">
    <source>
        <dbReference type="EMBL" id="MBB3898130.1"/>
    </source>
</evidence>
<dbReference type="Pfam" id="PF03209">
    <property type="entry name" value="PUCC"/>
    <property type="match status" value="1"/>
</dbReference>
<keyword evidence="3 6" id="KW-0812">Transmembrane</keyword>
<dbReference type="SUPFAM" id="SSF103473">
    <property type="entry name" value="MFS general substrate transporter"/>
    <property type="match status" value="1"/>
</dbReference>
<gene>
    <name evidence="8" type="ORF">GGQ83_001567</name>
</gene>
<dbReference type="Proteomes" id="UP000553193">
    <property type="component" value="Unassembled WGS sequence"/>
</dbReference>
<evidence type="ECO:0000256" key="2">
    <source>
        <dbReference type="ARBA" id="ARBA00008412"/>
    </source>
</evidence>
<feature type="transmembrane region" description="Helical" evidence="6">
    <location>
        <begin position="142"/>
        <end position="161"/>
    </location>
</feature>
<evidence type="ECO:0000256" key="1">
    <source>
        <dbReference type="ARBA" id="ARBA00004141"/>
    </source>
</evidence>
<keyword evidence="5 6" id="KW-0472">Membrane</keyword>
<organism evidence="8 9">
    <name type="scientific">Roseococcus suduntuyensis</name>
    <dbReference type="NCBI Taxonomy" id="455361"/>
    <lineage>
        <taxon>Bacteria</taxon>
        <taxon>Pseudomonadati</taxon>
        <taxon>Pseudomonadota</taxon>
        <taxon>Alphaproteobacteria</taxon>
        <taxon>Acetobacterales</taxon>
        <taxon>Roseomonadaceae</taxon>
        <taxon>Roseococcus</taxon>
    </lineage>
</organism>
<proteinExistence type="inferred from homology"/>
<feature type="transmembrane region" description="Helical" evidence="6">
    <location>
        <begin position="274"/>
        <end position="293"/>
    </location>
</feature>
<feature type="transmembrane region" description="Helical" evidence="6">
    <location>
        <begin position="330"/>
        <end position="350"/>
    </location>
</feature>
<accession>A0A840ACR5</accession>
<dbReference type="AlphaFoldDB" id="A0A840ACR5"/>
<feature type="transmembrane region" description="Helical" evidence="6">
    <location>
        <begin position="362"/>
        <end position="384"/>
    </location>
</feature>
<keyword evidence="9" id="KW-1185">Reference proteome</keyword>
<dbReference type="PANTHER" id="PTHR23538">
    <property type="entry name" value="44.5 KD BACTERIOCHLOROPHYLL SYNTHASE SUBUNIT"/>
    <property type="match status" value="1"/>
</dbReference>
<dbReference type="GO" id="GO:0022857">
    <property type="term" value="F:transmembrane transporter activity"/>
    <property type="evidence" value="ECO:0007669"/>
    <property type="project" value="InterPro"/>
</dbReference>
<feature type="transmembrane region" description="Helical" evidence="6">
    <location>
        <begin position="75"/>
        <end position="95"/>
    </location>
</feature>
<dbReference type="Gene3D" id="1.20.1250.20">
    <property type="entry name" value="MFS general substrate transporter like domains"/>
    <property type="match status" value="2"/>
</dbReference>
<dbReference type="PROSITE" id="PS50850">
    <property type="entry name" value="MFS"/>
    <property type="match status" value="1"/>
</dbReference>
<dbReference type="PIRSF" id="PIRSF016565">
    <property type="entry name" value="PucC"/>
    <property type="match status" value="1"/>
</dbReference>
<evidence type="ECO:0000259" key="7">
    <source>
        <dbReference type="PROSITE" id="PS50850"/>
    </source>
</evidence>